<dbReference type="InterPro" id="IPR050109">
    <property type="entry name" value="HTH-type_TetR-like_transc_reg"/>
</dbReference>
<protein>
    <submittedName>
        <fullName evidence="4">TetR/AcrR family transcriptional regulator helix-turn-helix transcriptional regulator</fullName>
    </submittedName>
</protein>
<feature type="domain" description="HTH tetR-type" evidence="3">
    <location>
        <begin position="16"/>
        <end position="76"/>
    </location>
</feature>
<dbReference type="Gene3D" id="1.10.10.60">
    <property type="entry name" value="Homeodomain-like"/>
    <property type="match status" value="1"/>
</dbReference>
<keyword evidence="5" id="KW-1185">Reference proteome</keyword>
<dbReference type="SUPFAM" id="SSF46689">
    <property type="entry name" value="Homeodomain-like"/>
    <property type="match status" value="1"/>
</dbReference>
<dbReference type="Pfam" id="PF00440">
    <property type="entry name" value="TetR_N"/>
    <property type="match status" value="1"/>
</dbReference>
<gene>
    <name evidence="4" type="ORF">LG943_03105</name>
</gene>
<evidence type="ECO:0000256" key="2">
    <source>
        <dbReference type="PROSITE-ProRule" id="PRU00335"/>
    </source>
</evidence>
<dbReference type="PANTHER" id="PTHR30055:SF153">
    <property type="entry name" value="HTH-TYPE TRANSCRIPTIONAL REPRESSOR RV3405C"/>
    <property type="match status" value="1"/>
</dbReference>
<dbReference type="RefSeq" id="WP_270070801.1">
    <property type="nucleotide sequence ID" value="NZ_JAJAQC010000004.1"/>
</dbReference>
<evidence type="ECO:0000256" key="1">
    <source>
        <dbReference type="ARBA" id="ARBA00023125"/>
    </source>
</evidence>
<evidence type="ECO:0000313" key="5">
    <source>
        <dbReference type="Proteomes" id="UP001140076"/>
    </source>
</evidence>
<comment type="caution">
    <text evidence="4">The sequence shown here is derived from an EMBL/GenBank/DDBJ whole genome shotgun (WGS) entry which is preliminary data.</text>
</comment>
<dbReference type="EMBL" id="JAJAQC010000004">
    <property type="protein sequence ID" value="MDA0563323.1"/>
    <property type="molecule type" value="Genomic_DNA"/>
</dbReference>
<keyword evidence="1 2" id="KW-0238">DNA-binding</keyword>
<dbReference type="Gene3D" id="1.10.357.10">
    <property type="entry name" value="Tetracycline Repressor, domain 2"/>
    <property type="match status" value="1"/>
</dbReference>
<dbReference type="GO" id="GO:0003700">
    <property type="term" value="F:DNA-binding transcription factor activity"/>
    <property type="evidence" value="ECO:0007669"/>
    <property type="project" value="TreeGrafter"/>
</dbReference>
<dbReference type="Proteomes" id="UP001140076">
    <property type="component" value="Unassembled WGS sequence"/>
</dbReference>
<feature type="DNA-binding region" description="H-T-H motif" evidence="2">
    <location>
        <begin position="39"/>
        <end position="58"/>
    </location>
</feature>
<organism evidence="4 5">
    <name type="scientific">Streptomonospora mangrovi</name>
    <dbReference type="NCBI Taxonomy" id="2883123"/>
    <lineage>
        <taxon>Bacteria</taxon>
        <taxon>Bacillati</taxon>
        <taxon>Actinomycetota</taxon>
        <taxon>Actinomycetes</taxon>
        <taxon>Streptosporangiales</taxon>
        <taxon>Nocardiopsidaceae</taxon>
        <taxon>Streptomonospora</taxon>
    </lineage>
</organism>
<proteinExistence type="predicted"/>
<reference evidence="4" key="1">
    <citation type="submission" date="2021-10" db="EMBL/GenBank/DDBJ databases">
        <title>Streptomonospora sp. nov., isolated from mangrove soil.</title>
        <authorList>
            <person name="Chen X."/>
            <person name="Ge X."/>
            <person name="Liu W."/>
        </authorList>
    </citation>
    <scope>NUCLEOTIDE SEQUENCE</scope>
    <source>
        <strain evidence="4">S1-112</strain>
    </source>
</reference>
<dbReference type="PANTHER" id="PTHR30055">
    <property type="entry name" value="HTH-TYPE TRANSCRIPTIONAL REGULATOR RUTR"/>
    <property type="match status" value="1"/>
</dbReference>
<dbReference type="PROSITE" id="PS50977">
    <property type="entry name" value="HTH_TETR_2"/>
    <property type="match status" value="1"/>
</dbReference>
<dbReference type="InterPro" id="IPR009057">
    <property type="entry name" value="Homeodomain-like_sf"/>
</dbReference>
<evidence type="ECO:0000259" key="3">
    <source>
        <dbReference type="PROSITE" id="PS50977"/>
    </source>
</evidence>
<dbReference type="InterPro" id="IPR036271">
    <property type="entry name" value="Tet_transcr_reg_TetR-rel_C_sf"/>
</dbReference>
<name>A0A9X3SC75_9ACTN</name>
<accession>A0A9X3SC75</accession>
<dbReference type="SUPFAM" id="SSF48498">
    <property type="entry name" value="Tetracyclin repressor-like, C-terminal domain"/>
    <property type="match status" value="1"/>
</dbReference>
<sequence length="208" mass="22524">MSISNEDGGDGSPSPDPLADTLLDAAYESIALFGLRRLTLTDVARRAGVSRPTVYRRWRDIGTLLADLLTREMRAVADAVTPRAAVAGGDARARLVAGTVLVVAELRGHPLLGRIIDTEPEALITYTFHRLGSSQLSLLAVAERQIRAGQADGSVRAGDPAELARMMLLAAQSAALSWRLVEDTLPLERQTAELRRMLDAYLRPEGRE</sequence>
<dbReference type="AlphaFoldDB" id="A0A9X3SC75"/>
<dbReference type="InterPro" id="IPR001647">
    <property type="entry name" value="HTH_TetR"/>
</dbReference>
<evidence type="ECO:0000313" key="4">
    <source>
        <dbReference type="EMBL" id="MDA0563323.1"/>
    </source>
</evidence>
<dbReference type="GO" id="GO:0000976">
    <property type="term" value="F:transcription cis-regulatory region binding"/>
    <property type="evidence" value="ECO:0007669"/>
    <property type="project" value="TreeGrafter"/>
</dbReference>